<feature type="chain" id="PRO_5004336747" evidence="2">
    <location>
        <begin position="22"/>
        <end position="70"/>
    </location>
</feature>
<dbReference type="EMBL" id="BX284601">
    <property type="protein sequence ID" value="CAB04308.2"/>
    <property type="molecule type" value="Genomic_DNA"/>
</dbReference>
<dbReference type="AlphaFoldDB" id="Q9XV39"/>
<evidence type="ECO:0000313" key="4">
    <source>
        <dbReference type="Proteomes" id="UP000001940"/>
    </source>
</evidence>
<dbReference type="InParanoid" id="Q9XV39"/>
<feature type="compositionally biased region" description="Basic residues" evidence="1">
    <location>
        <begin position="45"/>
        <end position="59"/>
    </location>
</feature>
<name>Q9XV39_CAEEL</name>
<feature type="region of interest" description="Disordered" evidence="1">
    <location>
        <begin position="23"/>
        <end position="70"/>
    </location>
</feature>
<dbReference type="PaxDb" id="6239-F36D1.5"/>
<dbReference type="UCSC" id="F36D1.5">
    <property type="organism name" value="c. elegans"/>
</dbReference>
<dbReference type="KEGG" id="cel:CELE_F36D1.5"/>
<sequence>MNFYFLFVFLAIFAWAGNTDATETAVGGTETKPKPPATGTAGEHKKGKGAKNHKKGAGGKKKEGAAAGHA</sequence>
<protein>
    <submittedName>
        <fullName evidence="3">Dauer Up-Regulated</fullName>
    </submittedName>
</protein>
<dbReference type="CTD" id="185347"/>
<dbReference type="Bgee" id="WBGene00009464">
    <property type="expression patterns" value="Expressed in material anatomical entity and 2 other cell types or tissues"/>
</dbReference>
<organism evidence="3 4">
    <name type="scientific">Caenorhabditis elegans</name>
    <dbReference type="NCBI Taxonomy" id="6239"/>
    <lineage>
        <taxon>Eukaryota</taxon>
        <taxon>Metazoa</taxon>
        <taxon>Ecdysozoa</taxon>
        <taxon>Nematoda</taxon>
        <taxon>Chromadorea</taxon>
        <taxon>Rhabditida</taxon>
        <taxon>Rhabditina</taxon>
        <taxon>Rhabditomorpha</taxon>
        <taxon>Rhabditoidea</taxon>
        <taxon>Rhabditidae</taxon>
        <taxon>Peloderinae</taxon>
        <taxon>Caenorhabditis</taxon>
    </lineage>
</organism>
<dbReference type="HOGENOM" id="CLU_2760114_0_0_1"/>
<proteinExistence type="predicted"/>
<evidence type="ECO:0000313" key="5">
    <source>
        <dbReference type="WormBase" id="F36D1.5"/>
    </source>
</evidence>
<dbReference type="GeneID" id="185347"/>
<gene>
    <name evidence="3" type="ORF">CELE_F36D1.5</name>
    <name evidence="3 5" type="ORF">F36D1.5</name>
</gene>
<keyword evidence="4" id="KW-1185">Reference proteome</keyword>
<reference key="2">
    <citation type="submission" date="2016-02" db="EMBL/GenBank/DDBJ databases">
        <authorList>
            <consortium name="WormBase Consortium"/>
            <person name="WormBase"/>
        </authorList>
    </citation>
    <scope>NUCLEOTIDE SEQUENCE</scope>
    <source>
        <strain>Bristol N2</strain>
    </source>
</reference>
<evidence type="ECO:0000313" key="3">
    <source>
        <dbReference type="EMBL" id="CAB04308.2"/>
    </source>
</evidence>
<reference evidence="3 4" key="1">
    <citation type="journal article" date="1998" name="Science">
        <title>Genome sequence of the nematode C. elegans: a platform for investigating biology.</title>
        <authorList>
            <consortium name="The C. elegans sequencing consortium"/>
            <person name="Sulson J.E."/>
            <person name="Waterston R."/>
        </authorList>
    </citation>
    <scope>NUCLEOTIDE SEQUENCE [LARGE SCALE GENOMIC DNA]</scope>
    <source>
        <strain evidence="3 4">Bristol N2</strain>
    </source>
</reference>
<dbReference type="PIR" id="T21842">
    <property type="entry name" value="T21842"/>
</dbReference>
<dbReference type="Proteomes" id="UP000001940">
    <property type="component" value="Chromosome I"/>
</dbReference>
<dbReference type="RefSeq" id="NP_492893.2">
    <property type="nucleotide sequence ID" value="NM_060492.2"/>
</dbReference>
<keyword evidence="2" id="KW-0732">Signal</keyword>
<dbReference type="AGR" id="WB:WBGene00009464"/>
<evidence type="ECO:0000256" key="1">
    <source>
        <dbReference type="SAM" id="MobiDB-lite"/>
    </source>
</evidence>
<evidence type="ECO:0000256" key="2">
    <source>
        <dbReference type="SAM" id="SignalP"/>
    </source>
</evidence>
<accession>Q9XV39</accession>
<feature type="signal peptide" evidence="2">
    <location>
        <begin position="1"/>
        <end position="21"/>
    </location>
</feature>
<dbReference type="WormBase" id="F36D1.5">
    <property type="protein sequence ID" value="CE34305"/>
    <property type="gene ID" value="WBGene00009464"/>
</dbReference>